<dbReference type="InterPro" id="IPR001296">
    <property type="entry name" value="Glyco_trans_1"/>
</dbReference>
<dbReference type="AlphaFoldDB" id="A0A1G2CS44"/>
<dbReference type="GO" id="GO:0016757">
    <property type="term" value="F:glycosyltransferase activity"/>
    <property type="evidence" value="ECO:0007669"/>
    <property type="project" value="InterPro"/>
</dbReference>
<dbReference type="SUPFAM" id="SSF53756">
    <property type="entry name" value="UDP-Glycosyltransferase/glycogen phosphorylase"/>
    <property type="match status" value="1"/>
</dbReference>
<dbReference type="Proteomes" id="UP000177246">
    <property type="component" value="Unassembled WGS sequence"/>
</dbReference>
<dbReference type="GO" id="GO:0009103">
    <property type="term" value="P:lipopolysaccharide biosynthetic process"/>
    <property type="evidence" value="ECO:0007669"/>
    <property type="project" value="TreeGrafter"/>
</dbReference>
<sequence length="372" mass="42864">MSIQKRNLSFFMTFSTSLVKWDQANILEREISPYIFLAEHFSQIFIFTYGNSKDYKYKDKLTSNIKVIIKPKFIPSRWYQYLAPLLHLPTIFRSHFLKTNQMHGAKTAIIAKFLNPFAKLIIRTGYTQSLFDAKENKNLSKIKRLEKIAYRFANHSLVTSLADKKYLIEEYKIPKNKISVIANYIDTDIFRPNLKITKLENRLIFVGRLSSQKNLPSLIKALSGLNLSLDLIGEGKQKEELKKLAESEKVSVNFFGTIPNFKLPEILNRYRIFILPSLYEGMPKTLLEAMSCNLACIATNVPGSREVIQNGKNGLLAETSSASLRENILKLINNLEFQKTLGENAREFILKNFSLKTQIQKELSIYQNLTKN</sequence>
<dbReference type="CDD" id="cd03801">
    <property type="entry name" value="GT4_PimA-like"/>
    <property type="match status" value="1"/>
</dbReference>
<reference evidence="3 4" key="1">
    <citation type="journal article" date="2016" name="Nat. Commun.">
        <title>Thousands of microbial genomes shed light on interconnected biogeochemical processes in an aquifer system.</title>
        <authorList>
            <person name="Anantharaman K."/>
            <person name="Brown C.T."/>
            <person name="Hug L.A."/>
            <person name="Sharon I."/>
            <person name="Castelle C.J."/>
            <person name="Probst A.J."/>
            <person name="Thomas B.C."/>
            <person name="Singh A."/>
            <person name="Wilkins M.J."/>
            <person name="Karaoz U."/>
            <person name="Brodie E.L."/>
            <person name="Williams K.H."/>
            <person name="Hubbard S.S."/>
            <person name="Banfield J.F."/>
        </authorList>
    </citation>
    <scope>NUCLEOTIDE SEQUENCE [LARGE SCALE GENOMIC DNA]</scope>
</reference>
<name>A0A1G2CS44_9BACT</name>
<gene>
    <name evidence="3" type="ORF">A2430_01940</name>
</gene>
<dbReference type="EMBL" id="MHLF01000017">
    <property type="protein sequence ID" value="OGZ03491.1"/>
    <property type="molecule type" value="Genomic_DNA"/>
</dbReference>
<dbReference type="Pfam" id="PF00534">
    <property type="entry name" value="Glycos_transf_1"/>
    <property type="match status" value="1"/>
</dbReference>
<organism evidence="3 4">
    <name type="scientific">Candidatus Liptonbacteria bacterium RIFOXYC1_FULL_36_8</name>
    <dbReference type="NCBI Taxonomy" id="1798655"/>
    <lineage>
        <taxon>Bacteria</taxon>
        <taxon>Candidatus Liptoniibacteriota</taxon>
    </lineage>
</organism>
<evidence type="ECO:0000256" key="1">
    <source>
        <dbReference type="ARBA" id="ARBA00022679"/>
    </source>
</evidence>
<keyword evidence="1" id="KW-0808">Transferase</keyword>
<proteinExistence type="predicted"/>
<accession>A0A1G2CS44</accession>
<evidence type="ECO:0000313" key="3">
    <source>
        <dbReference type="EMBL" id="OGZ03491.1"/>
    </source>
</evidence>
<dbReference type="Gene3D" id="3.40.50.2000">
    <property type="entry name" value="Glycogen Phosphorylase B"/>
    <property type="match status" value="2"/>
</dbReference>
<dbReference type="PANTHER" id="PTHR46401:SF2">
    <property type="entry name" value="GLYCOSYLTRANSFERASE WBBK-RELATED"/>
    <property type="match status" value="1"/>
</dbReference>
<feature type="domain" description="Glycosyl transferase family 1" evidence="2">
    <location>
        <begin position="188"/>
        <end position="347"/>
    </location>
</feature>
<dbReference type="PANTHER" id="PTHR46401">
    <property type="entry name" value="GLYCOSYLTRANSFERASE WBBK-RELATED"/>
    <property type="match status" value="1"/>
</dbReference>
<evidence type="ECO:0000313" key="4">
    <source>
        <dbReference type="Proteomes" id="UP000177246"/>
    </source>
</evidence>
<protein>
    <recommendedName>
        <fullName evidence="2">Glycosyl transferase family 1 domain-containing protein</fullName>
    </recommendedName>
</protein>
<evidence type="ECO:0000259" key="2">
    <source>
        <dbReference type="Pfam" id="PF00534"/>
    </source>
</evidence>
<comment type="caution">
    <text evidence="3">The sequence shown here is derived from an EMBL/GenBank/DDBJ whole genome shotgun (WGS) entry which is preliminary data.</text>
</comment>